<keyword evidence="2" id="KW-0472">Membrane</keyword>
<protein>
    <submittedName>
        <fullName evidence="3">Uncharacterized protein</fullName>
    </submittedName>
</protein>
<dbReference type="AlphaFoldDB" id="A0A0S4LL12"/>
<accession>A0A0S4LL12</accession>
<keyword evidence="2" id="KW-0812">Transmembrane</keyword>
<evidence type="ECO:0000256" key="2">
    <source>
        <dbReference type="SAM" id="Phobius"/>
    </source>
</evidence>
<feature type="region of interest" description="Disordered" evidence="1">
    <location>
        <begin position="168"/>
        <end position="194"/>
    </location>
</feature>
<feature type="transmembrane region" description="Helical" evidence="2">
    <location>
        <begin position="266"/>
        <end position="285"/>
    </location>
</feature>
<dbReference type="EMBL" id="CZQA01000011">
    <property type="protein sequence ID" value="CUS38279.1"/>
    <property type="molecule type" value="Genomic_DNA"/>
</dbReference>
<evidence type="ECO:0000256" key="1">
    <source>
        <dbReference type="SAM" id="MobiDB-lite"/>
    </source>
</evidence>
<organism evidence="3 4">
    <name type="scientific">Candidatus Nitrospira nitrosa</name>
    <dbReference type="NCBI Taxonomy" id="1742972"/>
    <lineage>
        <taxon>Bacteria</taxon>
        <taxon>Pseudomonadati</taxon>
        <taxon>Nitrospirota</taxon>
        <taxon>Nitrospiria</taxon>
        <taxon>Nitrospirales</taxon>
        <taxon>Nitrospiraceae</taxon>
        <taxon>Nitrospira</taxon>
    </lineage>
</organism>
<feature type="transmembrane region" description="Helical" evidence="2">
    <location>
        <begin position="305"/>
        <end position="321"/>
    </location>
</feature>
<proteinExistence type="predicted"/>
<feature type="transmembrane region" description="Helical" evidence="2">
    <location>
        <begin position="230"/>
        <end position="254"/>
    </location>
</feature>
<reference evidence="3 4" key="1">
    <citation type="submission" date="2015-10" db="EMBL/GenBank/DDBJ databases">
        <authorList>
            <person name="Gilbert D.G."/>
        </authorList>
    </citation>
    <scope>NUCLEOTIDE SEQUENCE [LARGE SCALE GENOMIC DNA]</scope>
    <source>
        <strain evidence="3">COMA1</strain>
    </source>
</reference>
<keyword evidence="2" id="KW-1133">Transmembrane helix</keyword>
<dbReference type="STRING" id="1742972.COMA1_50021"/>
<dbReference type="RefSeq" id="WP_090750719.1">
    <property type="nucleotide sequence ID" value="NZ_CZQA01000011.1"/>
</dbReference>
<dbReference type="Proteomes" id="UP000199032">
    <property type="component" value="Unassembled WGS sequence"/>
</dbReference>
<evidence type="ECO:0000313" key="3">
    <source>
        <dbReference type="EMBL" id="CUS38279.1"/>
    </source>
</evidence>
<sequence length="355" mass="38329">MPAVASTTTQQILDEIIRLKSTINSFGEVARTKLKDIESIEADILKPLLPSPAEKLDDAVWMKMDEKDRNIAYTRLILVRDSLRSVAGLDGPTDEGHLMYGGYASNFFIFTWLFISFLIAGTLLGTIVNHWEEATASDFTVKLQRADAALKKLAEVQRTGTALLAEEVKKASRPAPQASANSQNETEAQKIPLSEPNGFEKLKTQVATAQDDADKAFTALGQGGASERTVIHMVILLGALGGSLHLVLSLVMYIGNGQLKRRWLPYYLSLPIAGAALAPIVYMLLRVGILSPSGIANSPSSTASLNLVGIYAFSALTGMFAKTATDKLSEVFSTIFRTAEQPAKDKIGQGKTPNT</sequence>
<evidence type="ECO:0000313" key="4">
    <source>
        <dbReference type="Proteomes" id="UP000199032"/>
    </source>
</evidence>
<keyword evidence="4" id="KW-1185">Reference proteome</keyword>
<dbReference type="OrthoDB" id="5191103at2"/>
<gene>
    <name evidence="3" type="ORF">COMA1_50021</name>
</gene>
<feature type="transmembrane region" description="Helical" evidence="2">
    <location>
        <begin position="107"/>
        <end position="128"/>
    </location>
</feature>
<name>A0A0S4LL12_9BACT</name>